<organism evidence="17 18">
    <name type="scientific">Longimicrobium terrae</name>
    <dbReference type="NCBI Taxonomy" id="1639882"/>
    <lineage>
        <taxon>Bacteria</taxon>
        <taxon>Pseudomonadati</taxon>
        <taxon>Gemmatimonadota</taxon>
        <taxon>Longimicrobiia</taxon>
        <taxon>Longimicrobiales</taxon>
        <taxon>Longimicrobiaceae</taxon>
        <taxon>Longimicrobium</taxon>
    </lineage>
</organism>
<evidence type="ECO:0000256" key="2">
    <source>
        <dbReference type="ARBA" id="ARBA00004496"/>
    </source>
</evidence>
<evidence type="ECO:0000256" key="1">
    <source>
        <dbReference type="ARBA" id="ARBA00001946"/>
    </source>
</evidence>
<dbReference type="GO" id="GO:0004422">
    <property type="term" value="F:hypoxanthine phosphoribosyltransferase activity"/>
    <property type="evidence" value="ECO:0007669"/>
    <property type="project" value="InterPro"/>
</dbReference>
<dbReference type="GO" id="GO:0006166">
    <property type="term" value="P:purine ribonucleoside salvage"/>
    <property type="evidence" value="ECO:0007669"/>
    <property type="project" value="UniProtKB-KW"/>
</dbReference>
<dbReference type="GO" id="GO:0052657">
    <property type="term" value="F:guanine phosphoribosyltransferase activity"/>
    <property type="evidence" value="ECO:0007669"/>
    <property type="project" value="UniProtKB-ARBA"/>
</dbReference>
<dbReference type="CDD" id="cd06223">
    <property type="entry name" value="PRTases_typeI"/>
    <property type="match status" value="1"/>
</dbReference>
<evidence type="ECO:0000256" key="5">
    <source>
        <dbReference type="ARBA" id="ARBA00011895"/>
    </source>
</evidence>
<evidence type="ECO:0000256" key="9">
    <source>
        <dbReference type="ARBA" id="ARBA00022723"/>
    </source>
</evidence>
<dbReference type="InterPro" id="IPR005904">
    <property type="entry name" value="Hxn_phspho_trans"/>
</dbReference>
<comment type="catalytic activity">
    <reaction evidence="14">
        <text>IMP + diphosphate = hypoxanthine + 5-phospho-alpha-D-ribose 1-diphosphate</text>
        <dbReference type="Rhea" id="RHEA:17973"/>
        <dbReference type="ChEBI" id="CHEBI:17368"/>
        <dbReference type="ChEBI" id="CHEBI:33019"/>
        <dbReference type="ChEBI" id="CHEBI:58017"/>
        <dbReference type="ChEBI" id="CHEBI:58053"/>
        <dbReference type="EC" id="2.4.2.8"/>
    </reaction>
    <physiologicalReaction direction="right-to-left" evidence="14">
        <dbReference type="Rhea" id="RHEA:17975"/>
    </physiologicalReaction>
</comment>
<dbReference type="EC" id="2.4.2.8" evidence="5 15"/>
<sequence>MPDTELTLARTGGRPLSRILFSTEQIAERVREIGREITEAYPKDEELLVLGTLKGSFIFLSDVVREIARPMEVDFLIASSYGGGTVSTGEVSLLYDSSSVLTGKHVILVEDIVDSGTTLNRLLPQLRTHNPASLEVCALLHKHIARDLVLEPRWVGFDCPHDFVIGYGLDHSEYFRNLPFIGVIQP</sequence>
<comment type="cofactor">
    <cofactor evidence="1 15">
        <name>Mg(2+)</name>
        <dbReference type="ChEBI" id="CHEBI:18420"/>
    </cofactor>
</comment>
<dbReference type="GO" id="GO:0032263">
    <property type="term" value="P:GMP salvage"/>
    <property type="evidence" value="ECO:0007669"/>
    <property type="project" value="TreeGrafter"/>
</dbReference>
<dbReference type="InterPro" id="IPR029057">
    <property type="entry name" value="PRTase-like"/>
</dbReference>
<feature type="domain" description="Phosphoribosyltransferase" evidence="16">
    <location>
        <begin position="23"/>
        <end position="170"/>
    </location>
</feature>
<keyword evidence="11 15" id="KW-0547">Nucleotide-binding</keyword>
<evidence type="ECO:0000256" key="14">
    <source>
        <dbReference type="ARBA" id="ARBA00049402"/>
    </source>
</evidence>
<evidence type="ECO:0000256" key="8">
    <source>
        <dbReference type="ARBA" id="ARBA00022679"/>
    </source>
</evidence>
<evidence type="ECO:0000256" key="6">
    <source>
        <dbReference type="ARBA" id="ARBA00022490"/>
    </source>
</evidence>
<dbReference type="GO" id="GO:0032264">
    <property type="term" value="P:IMP salvage"/>
    <property type="evidence" value="ECO:0007669"/>
    <property type="project" value="UniProtKB-UniPathway"/>
</dbReference>
<dbReference type="InterPro" id="IPR000836">
    <property type="entry name" value="PRTase_dom"/>
</dbReference>
<dbReference type="AlphaFoldDB" id="A0A841H1W0"/>
<dbReference type="SUPFAM" id="SSF53271">
    <property type="entry name" value="PRTase-like"/>
    <property type="match status" value="1"/>
</dbReference>
<keyword evidence="8 15" id="KW-0808">Transferase</keyword>
<dbReference type="Gene3D" id="3.40.50.2020">
    <property type="match status" value="1"/>
</dbReference>
<evidence type="ECO:0000256" key="13">
    <source>
        <dbReference type="ARBA" id="ARBA00048811"/>
    </source>
</evidence>
<protein>
    <recommendedName>
        <fullName evidence="5 15">Hypoxanthine phosphoribosyltransferase</fullName>
        <ecNumber evidence="5 15">2.4.2.8</ecNumber>
    </recommendedName>
</protein>
<reference evidence="17 18" key="1">
    <citation type="submission" date="2020-08" db="EMBL/GenBank/DDBJ databases">
        <title>Genomic Encyclopedia of Type Strains, Phase IV (KMG-IV): sequencing the most valuable type-strain genomes for metagenomic binning, comparative biology and taxonomic classification.</title>
        <authorList>
            <person name="Goeker M."/>
        </authorList>
    </citation>
    <scope>NUCLEOTIDE SEQUENCE [LARGE SCALE GENOMIC DNA]</scope>
    <source>
        <strain evidence="17 18">DSM 29007</strain>
    </source>
</reference>
<dbReference type="GO" id="GO:0000287">
    <property type="term" value="F:magnesium ion binding"/>
    <property type="evidence" value="ECO:0007669"/>
    <property type="project" value="TreeGrafter"/>
</dbReference>
<dbReference type="GO" id="GO:0000166">
    <property type="term" value="F:nucleotide binding"/>
    <property type="evidence" value="ECO:0007669"/>
    <property type="project" value="UniProtKB-KW"/>
</dbReference>
<evidence type="ECO:0000256" key="3">
    <source>
        <dbReference type="ARBA" id="ARBA00004669"/>
    </source>
</evidence>
<keyword evidence="18" id="KW-1185">Reference proteome</keyword>
<evidence type="ECO:0000256" key="10">
    <source>
        <dbReference type="ARBA" id="ARBA00022726"/>
    </source>
</evidence>
<evidence type="ECO:0000256" key="4">
    <source>
        <dbReference type="ARBA" id="ARBA00008391"/>
    </source>
</evidence>
<dbReference type="EMBL" id="JACHIA010000011">
    <property type="protein sequence ID" value="MBB6071972.1"/>
    <property type="molecule type" value="Genomic_DNA"/>
</dbReference>
<evidence type="ECO:0000256" key="12">
    <source>
        <dbReference type="ARBA" id="ARBA00022842"/>
    </source>
</evidence>
<dbReference type="NCBIfam" id="TIGR01203">
    <property type="entry name" value="HGPRTase"/>
    <property type="match status" value="1"/>
</dbReference>
<evidence type="ECO:0000313" key="17">
    <source>
        <dbReference type="EMBL" id="MBB6071972.1"/>
    </source>
</evidence>
<comment type="pathway">
    <text evidence="3 15">Purine metabolism; IMP biosynthesis via salvage pathway; IMP from hypoxanthine: step 1/1.</text>
</comment>
<gene>
    <name evidence="17" type="ORF">HNQ61_003632</name>
</gene>
<dbReference type="GO" id="GO:0005829">
    <property type="term" value="C:cytosol"/>
    <property type="evidence" value="ECO:0007669"/>
    <property type="project" value="TreeGrafter"/>
</dbReference>
<dbReference type="PANTHER" id="PTHR43340:SF1">
    <property type="entry name" value="HYPOXANTHINE PHOSPHORIBOSYLTRANSFERASE"/>
    <property type="match status" value="1"/>
</dbReference>
<name>A0A841H1W0_9BACT</name>
<dbReference type="Pfam" id="PF00156">
    <property type="entry name" value="Pribosyltran"/>
    <property type="match status" value="1"/>
</dbReference>
<keyword evidence="12 15" id="KW-0460">Magnesium</keyword>
<comment type="caution">
    <text evidence="17">The sequence shown here is derived from an EMBL/GenBank/DDBJ whole genome shotgun (WGS) entry which is preliminary data.</text>
</comment>
<dbReference type="InterPro" id="IPR050408">
    <property type="entry name" value="HGPRT"/>
</dbReference>
<keyword evidence="6 15" id="KW-0963">Cytoplasm</keyword>
<evidence type="ECO:0000259" key="16">
    <source>
        <dbReference type="Pfam" id="PF00156"/>
    </source>
</evidence>
<dbReference type="RefSeq" id="WP_205761618.1">
    <property type="nucleotide sequence ID" value="NZ_JABDTL010000001.1"/>
</dbReference>
<evidence type="ECO:0000256" key="15">
    <source>
        <dbReference type="RuleBase" id="RU364099"/>
    </source>
</evidence>
<dbReference type="FunFam" id="3.40.50.2020:FF:000006">
    <property type="entry name" value="Hypoxanthine phosphoribosyltransferase"/>
    <property type="match status" value="1"/>
</dbReference>
<keyword evidence="7 15" id="KW-0328">Glycosyltransferase</keyword>
<comment type="subcellular location">
    <subcellularLocation>
        <location evidence="2 15">Cytoplasm</location>
    </subcellularLocation>
</comment>
<evidence type="ECO:0000313" key="18">
    <source>
        <dbReference type="Proteomes" id="UP000582837"/>
    </source>
</evidence>
<accession>A0A841H1W0</accession>
<dbReference type="Proteomes" id="UP000582837">
    <property type="component" value="Unassembled WGS sequence"/>
</dbReference>
<dbReference type="UniPathway" id="UPA00591">
    <property type="reaction ID" value="UER00648"/>
</dbReference>
<dbReference type="GO" id="GO:0006178">
    <property type="term" value="P:guanine salvage"/>
    <property type="evidence" value="ECO:0007669"/>
    <property type="project" value="TreeGrafter"/>
</dbReference>
<comment type="similarity">
    <text evidence="4 15">Belongs to the purine/pyrimidine phosphoribosyltransferase family.</text>
</comment>
<proteinExistence type="inferred from homology"/>
<dbReference type="GO" id="GO:0046100">
    <property type="term" value="P:hypoxanthine metabolic process"/>
    <property type="evidence" value="ECO:0007669"/>
    <property type="project" value="TreeGrafter"/>
</dbReference>
<evidence type="ECO:0000256" key="11">
    <source>
        <dbReference type="ARBA" id="ARBA00022741"/>
    </source>
</evidence>
<dbReference type="PANTHER" id="PTHR43340">
    <property type="entry name" value="HYPOXANTHINE-GUANINE PHOSPHORIBOSYLTRANSFERASE"/>
    <property type="match status" value="1"/>
</dbReference>
<keyword evidence="9 15" id="KW-0479">Metal-binding</keyword>
<comment type="catalytic activity">
    <reaction evidence="13">
        <text>GMP + diphosphate = guanine + 5-phospho-alpha-D-ribose 1-diphosphate</text>
        <dbReference type="Rhea" id="RHEA:25424"/>
        <dbReference type="ChEBI" id="CHEBI:16235"/>
        <dbReference type="ChEBI" id="CHEBI:33019"/>
        <dbReference type="ChEBI" id="CHEBI:58017"/>
        <dbReference type="ChEBI" id="CHEBI:58115"/>
        <dbReference type="EC" id="2.4.2.8"/>
    </reaction>
    <physiologicalReaction direction="right-to-left" evidence="13">
        <dbReference type="Rhea" id="RHEA:25426"/>
    </physiologicalReaction>
</comment>
<keyword evidence="10 15" id="KW-0660">Purine salvage</keyword>
<evidence type="ECO:0000256" key="7">
    <source>
        <dbReference type="ARBA" id="ARBA00022676"/>
    </source>
</evidence>